<dbReference type="EMBL" id="UHDT01000001">
    <property type="protein sequence ID" value="SUM58348.1"/>
    <property type="molecule type" value="Genomic_DNA"/>
</dbReference>
<name>A0A0D6XT43_9STAP</name>
<dbReference type="Proteomes" id="UP000254100">
    <property type="component" value="Unassembled WGS sequence"/>
</dbReference>
<dbReference type="EMBL" id="JXWY01000002">
    <property type="protein sequence ID" value="KIX91782.1"/>
    <property type="molecule type" value="Genomic_DNA"/>
</dbReference>
<evidence type="ECO:0000313" key="4">
    <source>
        <dbReference type="Proteomes" id="UP000254100"/>
    </source>
</evidence>
<dbReference type="PANTHER" id="PTHR10000:SF53">
    <property type="entry name" value="5-AMINO-6-(5-PHOSPHO-D-RIBITYLAMINO)URACIL PHOSPHATASE YBJI-RELATED"/>
    <property type="match status" value="1"/>
</dbReference>
<dbReference type="SUPFAM" id="SSF56784">
    <property type="entry name" value="HAD-like"/>
    <property type="match status" value="1"/>
</dbReference>
<proteinExistence type="predicted"/>
<dbReference type="AlphaFoldDB" id="A0A0D6XT43"/>
<dbReference type="Pfam" id="PF08282">
    <property type="entry name" value="Hydrolase_3"/>
    <property type="match status" value="1"/>
</dbReference>
<dbReference type="Proteomes" id="UP000032366">
    <property type="component" value="Unassembled WGS sequence"/>
</dbReference>
<accession>A0A0D6XT43</accession>
<dbReference type="GO" id="GO:0005829">
    <property type="term" value="C:cytosol"/>
    <property type="evidence" value="ECO:0007669"/>
    <property type="project" value="TreeGrafter"/>
</dbReference>
<dbReference type="GO" id="GO:0000287">
    <property type="term" value="F:magnesium ion binding"/>
    <property type="evidence" value="ECO:0007669"/>
    <property type="project" value="TreeGrafter"/>
</dbReference>
<dbReference type="NCBIfam" id="TIGR01484">
    <property type="entry name" value="HAD-SF-IIB"/>
    <property type="match status" value="1"/>
</dbReference>
<dbReference type="InterPro" id="IPR023214">
    <property type="entry name" value="HAD_sf"/>
</dbReference>
<dbReference type="Gene3D" id="3.30.1240.10">
    <property type="match status" value="1"/>
</dbReference>
<organism evidence="2 4">
    <name type="scientific">Staphylococcus microti</name>
    <dbReference type="NCBI Taxonomy" id="569857"/>
    <lineage>
        <taxon>Bacteria</taxon>
        <taxon>Bacillati</taxon>
        <taxon>Bacillota</taxon>
        <taxon>Bacilli</taxon>
        <taxon>Bacillales</taxon>
        <taxon>Staphylococcaceae</taxon>
        <taxon>Staphylococcus</taxon>
    </lineage>
</organism>
<dbReference type="PANTHER" id="PTHR10000">
    <property type="entry name" value="PHOSPHOSERINE PHOSPHATASE"/>
    <property type="match status" value="1"/>
</dbReference>
<dbReference type="InterPro" id="IPR006379">
    <property type="entry name" value="HAD-SF_hydro_IIB"/>
</dbReference>
<evidence type="ECO:0000313" key="1">
    <source>
        <dbReference type="EMBL" id="KIX91782.1"/>
    </source>
</evidence>
<protein>
    <submittedName>
        <fullName evidence="2">Hydrolase</fullName>
    </submittedName>
</protein>
<sequence length="243" mass="27775">MNIVFDVDGTICFNGQYIERNLANEIKRLGESNTIIFASARPIRDLLPIVKELKYDASIGGNGSIVQNKESIEVIKAINEREYAEIKKFSLKYIVDGSFNYASNLTSNNIIYKQLDPDNLAEKLEIHKIEEPIKIILVDIPVSLYEDIKKYISRFQDMLSIINHDDERNIDIPAKGINKHSTLQKIIGDESYIAFGNDVNDYELLKHADKSYYVGNVSVDLPFDVTSFVNKDVESLIEKIRMY</sequence>
<dbReference type="InterPro" id="IPR036412">
    <property type="entry name" value="HAD-like_sf"/>
</dbReference>
<dbReference type="Gene3D" id="3.40.50.1000">
    <property type="entry name" value="HAD superfamily/HAD-like"/>
    <property type="match status" value="1"/>
</dbReference>
<evidence type="ECO:0000313" key="3">
    <source>
        <dbReference type="Proteomes" id="UP000032366"/>
    </source>
</evidence>
<reference evidence="1 3" key="1">
    <citation type="submission" date="2015-01" db="EMBL/GenBank/DDBJ databases">
        <authorList>
            <person name="Guo J."/>
        </authorList>
    </citation>
    <scope>NUCLEOTIDE SEQUENCE [LARGE SCALE GENOMIC DNA]</scope>
    <source>
        <strain evidence="1 3">DSM 22147</strain>
    </source>
</reference>
<dbReference type="RefSeq" id="WP_044358540.1">
    <property type="nucleotide sequence ID" value="NZ_JXWY01000002.1"/>
</dbReference>
<keyword evidence="2" id="KW-0378">Hydrolase</keyword>
<gene>
    <name evidence="2" type="ORF">NCTC13832_02096</name>
    <name evidence="1" type="ORF">TP70_00435</name>
</gene>
<evidence type="ECO:0000313" key="2">
    <source>
        <dbReference type="EMBL" id="SUM58348.1"/>
    </source>
</evidence>
<reference evidence="2 4" key="2">
    <citation type="submission" date="2018-06" db="EMBL/GenBank/DDBJ databases">
        <authorList>
            <consortium name="Pathogen Informatics"/>
            <person name="Doyle S."/>
        </authorList>
    </citation>
    <scope>NUCLEOTIDE SEQUENCE [LARGE SCALE GENOMIC DNA]</scope>
    <source>
        <strain evidence="2 4">NCTC13832</strain>
    </source>
</reference>
<dbReference type="GO" id="GO:0016791">
    <property type="term" value="F:phosphatase activity"/>
    <property type="evidence" value="ECO:0007669"/>
    <property type="project" value="UniProtKB-ARBA"/>
</dbReference>
<dbReference type="STRING" id="569857.TP70_00435"/>
<keyword evidence="3" id="KW-1185">Reference proteome</keyword>
<dbReference type="OrthoDB" id="1650327at2"/>